<name>A0A6J8CUA6_MYTCO</name>
<dbReference type="EMBL" id="CACVKT020005897">
    <property type="protein sequence ID" value="CAC5398482.1"/>
    <property type="molecule type" value="Genomic_DNA"/>
</dbReference>
<evidence type="ECO:0000313" key="3">
    <source>
        <dbReference type="EMBL" id="CAC5398482.1"/>
    </source>
</evidence>
<organism evidence="3 4">
    <name type="scientific">Mytilus coruscus</name>
    <name type="common">Sea mussel</name>
    <dbReference type="NCBI Taxonomy" id="42192"/>
    <lineage>
        <taxon>Eukaryota</taxon>
        <taxon>Metazoa</taxon>
        <taxon>Spiralia</taxon>
        <taxon>Lophotrochozoa</taxon>
        <taxon>Mollusca</taxon>
        <taxon>Bivalvia</taxon>
        <taxon>Autobranchia</taxon>
        <taxon>Pteriomorphia</taxon>
        <taxon>Mytilida</taxon>
        <taxon>Mytiloidea</taxon>
        <taxon>Mytilidae</taxon>
        <taxon>Mytilinae</taxon>
        <taxon>Mytilus</taxon>
    </lineage>
</organism>
<dbReference type="InterPro" id="IPR016186">
    <property type="entry name" value="C-type_lectin-like/link_sf"/>
</dbReference>
<dbReference type="AlphaFoldDB" id="A0A6J8CUA6"/>
<dbReference type="InterPro" id="IPR003609">
    <property type="entry name" value="Pan_app"/>
</dbReference>
<feature type="domain" description="C-type lectin" evidence="2">
    <location>
        <begin position="59"/>
        <end position="177"/>
    </location>
</feature>
<dbReference type="Pfam" id="PF00024">
    <property type="entry name" value="PAN_1"/>
    <property type="match status" value="1"/>
</dbReference>
<dbReference type="PROSITE" id="PS50041">
    <property type="entry name" value="C_TYPE_LECTIN_2"/>
    <property type="match status" value="1"/>
</dbReference>
<accession>A0A6J8CUA6</accession>
<evidence type="ECO:0000313" key="4">
    <source>
        <dbReference type="Proteomes" id="UP000507470"/>
    </source>
</evidence>
<dbReference type="InterPro" id="IPR016187">
    <property type="entry name" value="CTDL_fold"/>
</dbReference>
<dbReference type="Proteomes" id="UP000507470">
    <property type="component" value="Unassembled WGS sequence"/>
</dbReference>
<reference evidence="3 4" key="1">
    <citation type="submission" date="2020-06" db="EMBL/GenBank/DDBJ databases">
        <authorList>
            <person name="Li R."/>
            <person name="Bekaert M."/>
        </authorList>
    </citation>
    <scope>NUCLEOTIDE SEQUENCE [LARGE SCALE GENOMIC DNA]</scope>
    <source>
        <strain evidence="4">wild</strain>
    </source>
</reference>
<gene>
    <name evidence="3" type="ORF">MCOR_32850</name>
</gene>
<keyword evidence="4" id="KW-1185">Reference proteome</keyword>
<dbReference type="Gene3D" id="3.10.100.10">
    <property type="entry name" value="Mannose-Binding Protein A, subunit A"/>
    <property type="match status" value="1"/>
</dbReference>
<sequence length="182" mass="21043">MTLFYVANLMIVLNVSVRSDTIKEEWQNINDFNDNDFTLYSLWTVSGKSASMCGNMCARDSRCLSFIWNKWEVRCKMFSKIFYTNALSTSIGNKYFTRKALADIFIDGNNTAVKNDWKYSDGSDITYLKWAPGEPNSIICSCDERCLTLQNKIPLNKLYFEGMNNMKCVDARPYICQLHIYA</sequence>
<feature type="signal peptide" evidence="1">
    <location>
        <begin position="1"/>
        <end position="19"/>
    </location>
</feature>
<dbReference type="CDD" id="cd00037">
    <property type="entry name" value="CLECT"/>
    <property type="match status" value="1"/>
</dbReference>
<dbReference type="SUPFAM" id="SSF56436">
    <property type="entry name" value="C-type lectin-like"/>
    <property type="match status" value="1"/>
</dbReference>
<feature type="chain" id="PRO_5026678558" evidence="1">
    <location>
        <begin position="20"/>
        <end position="182"/>
    </location>
</feature>
<dbReference type="OrthoDB" id="441660at2759"/>
<evidence type="ECO:0000259" key="2">
    <source>
        <dbReference type="PROSITE" id="PS50041"/>
    </source>
</evidence>
<keyword evidence="1" id="KW-0732">Signal</keyword>
<proteinExistence type="predicted"/>
<dbReference type="InterPro" id="IPR001304">
    <property type="entry name" value="C-type_lectin-like"/>
</dbReference>
<protein>
    <submittedName>
        <fullName evidence="3">MRC</fullName>
    </submittedName>
</protein>
<evidence type="ECO:0000256" key="1">
    <source>
        <dbReference type="SAM" id="SignalP"/>
    </source>
</evidence>